<dbReference type="RefSeq" id="WP_253477571.1">
    <property type="nucleotide sequence ID" value="NZ_JALJXV010000004.1"/>
</dbReference>
<reference evidence="1" key="1">
    <citation type="submission" date="2022-03" db="EMBL/GenBank/DDBJ databases">
        <title>Genomic Encyclopedia of Type Strains, Phase III (KMG-III): the genomes of soil and plant-associated and newly described type strains.</title>
        <authorList>
            <person name="Whitman W."/>
        </authorList>
    </citation>
    <scope>NUCLEOTIDE SEQUENCE</scope>
    <source>
        <strain evidence="1">ANL 6-2</strain>
    </source>
</reference>
<dbReference type="InterPro" id="IPR014290">
    <property type="entry name" value="SUF_FeS_clus_asmbl_reg"/>
</dbReference>
<dbReference type="EMBL" id="JALJXV010000004">
    <property type="protein sequence ID" value="MCP1674937.1"/>
    <property type="molecule type" value="Genomic_DNA"/>
</dbReference>
<protein>
    <submittedName>
        <fullName evidence="1">FeS assembly SUF system regulator</fullName>
    </submittedName>
</protein>
<dbReference type="NCBIfam" id="TIGR00738">
    <property type="entry name" value="rrf2_super"/>
    <property type="match status" value="1"/>
</dbReference>
<proteinExistence type="predicted"/>
<comment type="caution">
    <text evidence="1">The sequence shown here is derived from an EMBL/GenBank/DDBJ whole genome shotgun (WGS) entry which is preliminary data.</text>
</comment>
<dbReference type="InterPro" id="IPR036390">
    <property type="entry name" value="WH_DNA-bd_sf"/>
</dbReference>
<dbReference type="InterPro" id="IPR000944">
    <property type="entry name" value="Tscrpt_reg_Rrf2"/>
</dbReference>
<keyword evidence="2" id="KW-1185">Reference proteome</keyword>
<evidence type="ECO:0000313" key="1">
    <source>
        <dbReference type="EMBL" id="MCP1674937.1"/>
    </source>
</evidence>
<dbReference type="AlphaFoldDB" id="A0AAE3G6V1"/>
<dbReference type="GO" id="GO:0003700">
    <property type="term" value="F:DNA-binding transcription factor activity"/>
    <property type="evidence" value="ECO:0007669"/>
    <property type="project" value="TreeGrafter"/>
</dbReference>
<sequence length="154" mass="16578">MLRINRETDYATAILSLMARQPQERYSAAWLSSKRSLPAPVVSKILKQLVRAEVLVSHRGAKGGYSLARPAEDISIAAVINAIEGPIALTDCIEGGNAACQYSAHCAVSHNWSRINDVFQTALEAVSLKDMSAPLPAEHPSLRALGERVKTAVS</sequence>
<organism evidence="1 2">
    <name type="scientific">Natronocella acetinitrilica</name>
    <dbReference type="NCBI Taxonomy" id="414046"/>
    <lineage>
        <taxon>Bacteria</taxon>
        <taxon>Pseudomonadati</taxon>
        <taxon>Pseudomonadota</taxon>
        <taxon>Gammaproteobacteria</taxon>
        <taxon>Chromatiales</taxon>
        <taxon>Ectothiorhodospiraceae</taxon>
        <taxon>Natronocella</taxon>
    </lineage>
</organism>
<gene>
    <name evidence="1" type="ORF">J2T57_002075</name>
</gene>
<name>A0AAE3G6V1_9GAMM</name>
<dbReference type="Proteomes" id="UP001205843">
    <property type="component" value="Unassembled WGS sequence"/>
</dbReference>
<dbReference type="GO" id="GO:0005829">
    <property type="term" value="C:cytosol"/>
    <property type="evidence" value="ECO:0007669"/>
    <property type="project" value="TreeGrafter"/>
</dbReference>
<accession>A0AAE3G6V1</accession>
<dbReference type="InterPro" id="IPR036388">
    <property type="entry name" value="WH-like_DNA-bd_sf"/>
</dbReference>
<dbReference type="PANTHER" id="PTHR33221">
    <property type="entry name" value="WINGED HELIX-TURN-HELIX TRANSCRIPTIONAL REGULATOR, RRF2 FAMILY"/>
    <property type="match status" value="1"/>
</dbReference>
<dbReference type="PROSITE" id="PS51197">
    <property type="entry name" value="HTH_RRF2_2"/>
    <property type="match status" value="1"/>
</dbReference>
<dbReference type="Gene3D" id="1.10.10.10">
    <property type="entry name" value="Winged helix-like DNA-binding domain superfamily/Winged helix DNA-binding domain"/>
    <property type="match status" value="1"/>
</dbReference>
<dbReference type="PANTHER" id="PTHR33221:SF2">
    <property type="entry name" value="TRANSCRIPTIONAL REGULATOR"/>
    <property type="match status" value="1"/>
</dbReference>
<dbReference type="SUPFAM" id="SSF46785">
    <property type="entry name" value="Winged helix' DNA-binding domain"/>
    <property type="match status" value="1"/>
</dbReference>
<dbReference type="NCBIfam" id="TIGR02944">
    <property type="entry name" value="suf_reg_Xantho"/>
    <property type="match status" value="1"/>
</dbReference>
<dbReference type="Pfam" id="PF02082">
    <property type="entry name" value="Rrf2"/>
    <property type="match status" value="1"/>
</dbReference>
<evidence type="ECO:0000313" key="2">
    <source>
        <dbReference type="Proteomes" id="UP001205843"/>
    </source>
</evidence>